<dbReference type="Proteomes" id="UP000298460">
    <property type="component" value="Unassembled WGS sequence"/>
</dbReference>
<evidence type="ECO:0000313" key="1">
    <source>
        <dbReference type="EMBL" id="TGE37542.1"/>
    </source>
</evidence>
<dbReference type="AlphaFoldDB" id="A0A4Z0R3C9"/>
<name>A0A4Z0R3C9_9FIRM</name>
<sequence length="309" mass="36067">MFNREIRNSVANTLNRMRKFARRKEELPNLKLTLRDLEQTWASIQADMYKDKKRSKGIVGKEHSLAQLNIISLMMMSTAVKDSIENNRIIQWSIQGIEPTSVIANLLIQACNYSISIVKLIEAGLGTPAHTLLKSLQELCWLTLTLCSEREKMEQYCKLRGSKNTEELWYKHFRPVKLKKSIRKLEGVLDFPFDLTKELNEIRDTSYRNESNFSHHRFYESMATAYKPKEACFVPNFSGDLNEGCRKTLDSLNFNLWYLLQTLIKIFGEIHHWQDVEFSEVWLLTISFIECAKEAFFVQFNEAESDNAT</sequence>
<gene>
    <name evidence="1" type="ORF">E4K67_12400</name>
</gene>
<organism evidence="1 2">
    <name type="scientific">Desulfosporosinus fructosivorans</name>
    <dbReference type="NCBI Taxonomy" id="2018669"/>
    <lineage>
        <taxon>Bacteria</taxon>
        <taxon>Bacillati</taxon>
        <taxon>Bacillota</taxon>
        <taxon>Clostridia</taxon>
        <taxon>Eubacteriales</taxon>
        <taxon>Desulfitobacteriaceae</taxon>
        <taxon>Desulfosporosinus</taxon>
    </lineage>
</organism>
<reference evidence="1 2" key="1">
    <citation type="submission" date="2019-03" db="EMBL/GenBank/DDBJ databases">
        <title>Draft Genome Sequence of Desulfosporosinus fructosivorans Strain 63.6F, Isolated from Marine Sediment in the Baltic Sea.</title>
        <authorList>
            <person name="Hausmann B."/>
            <person name="Vandieken V."/>
            <person name="Pjevac P."/>
            <person name="Schreck K."/>
            <person name="Herbold C.W."/>
            <person name="Loy A."/>
        </authorList>
    </citation>
    <scope>NUCLEOTIDE SEQUENCE [LARGE SCALE GENOMIC DNA]</scope>
    <source>
        <strain evidence="1 2">63.6F</strain>
    </source>
</reference>
<evidence type="ECO:0000313" key="2">
    <source>
        <dbReference type="Proteomes" id="UP000298460"/>
    </source>
</evidence>
<accession>A0A4Z0R3C9</accession>
<keyword evidence="2" id="KW-1185">Reference proteome</keyword>
<proteinExistence type="predicted"/>
<dbReference type="RefSeq" id="WP_135547157.1">
    <property type="nucleotide sequence ID" value="NZ_SPQQ01000004.1"/>
</dbReference>
<comment type="caution">
    <text evidence="1">The sequence shown here is derived from an EMBL/GenBank/DDBJ whole genome shotgun (WGS) entry which is preliminary data.</text>
</comment>
<protein>
    <submittedName>
        <fullName evidence="1">Uncharacterized protein</fullName>
    </submittedName>
</protein>
<dbReference type="EMBL" id="SPQQ01000004">
    <property type="protein sequence ID" value="TGE37542.1"/>
    <property type="molecule type" value="Genomic_DNA"/>
</dbReference>